<feature type="compositionally biased region" description="Low complexity" evidence="1">
    <location>
        <begin position="40"/>
        <end position="55"/>
    </location>
</feature>
<proteinExistence type="predicted"/>
<evidence type="ECO:0000313" key="3">
    <source>
        <dbReference type="Proteomes" id="UP001054889"/>
    </source>
</evidence>
<feature type="compositionally biased region" description="Basic residues" evidence="1">
    <location>
        <begin position="1"/>
        <end position="13"/>
    </location>
</feature>
<reference evidence="2" key="2">
    <citation type="submission" date="2021-12" db="EMBL/GenBank/DDBJ databases">
        <title>Resequencing data analysis of finger millet.</title>
        <authorList>
            <person name="Hatakeyama M."/>
            <person name="Aluri S."/>
            <person name="Balachadran M.T."/>
            <person name="Sivarajan S.R."/>
            <person name="Poveda L."/>
            <person name="Shimizu-Inatsugi R."/>
            <person name="Schlapbach R."/>
            <person name="Sreeman S.M."/>
            <person name="Shimizu K.K."/>
        </authorList>
    </citation>
    <scope>NUCLEOTIDE SEQUENCE</scope>
</reference>
<dbReference type="Proteomes" id="UP001054889">
    <property type="component" value="Unassembled WGS sequence"/>
</dbReference>
<evidence type="ECO:0000256" key="1">
    <source>
        <dbReference type="SAM" id="MobiDB-lite"/>
    </source>
</evidence>
<evidence type="ECO:0000313" key="2">
    <source>
        <dbReference type="EMBL" id="GJM96401.1"/>
    </source>
</evidence>
<keyword evidence="3" id="KW-1185">Reference proteome</keyword>
<dbReference type="EMBL" id="BQKI01000006">
    <property type="protein sequence ID" value="GJM96401.1"/>
    <property type="molecule type" value="Genomic_DNA"/>
</dbReference>
<sequence length="72" mass="7732">MLPRLARARRHAPPSRSRAATLSDGTSGFRLRRRLPAPPRLALTAPLDATPTPADGFSQLARLPPMAPPLCP</sequence>
<comment type="caution">
    <text evidence="2">The sequence shown here is derived from an EMBL/GenBank/DDBJ whole genome shotgun (WGS) entry which is preliminary data.</text>
</comment>
<name>A0AAV5CDI6_ELECO</name>
<feature type="region of interest" description="Disordered" evidence="1">
    <location>
        <begin position="1"/>
        <end position="72"/>
    </location>
</feature>
<protein>
    <submittedName>
        <fullName evidence="2">Uncharacterized protein</fullName>
    </submittedName>
</protein>
<gene>
    <name evidence="2" type="primary">ga13231</name>
    <name evidence="2" type="ORF">PR202_ga13231</name>
</gene>
<dbReference type="AlphaFoldDB" id="A0AAV5CDI6"/>
<organism evidence="2 3">
    <name type="scientific">Eleusine coracana subsp. coracana</name>
    <dbReference type="NCBI Taxonomy" id="191504"/>
    <lineage>
        <taxon>Eukaryota</taxon>
        <taxon>Viridiplantae</taxon>
        <taxon>Streptophyta</taxon>
        <taxon>Embryophyta</taxon>
        <taxon>Tracheophyta</taxon>
        <taxon>Spermatophyta</taxon>
        <taxon>Magnoliopsida</taxon>
        <taxon>Liliopsida</taxon>
        <taxon>Poales</taxon>
        <taxon>Poaceae</taxon>
        <taxon>PACMAD clade</taxon>
        <taxon>Chloridoideae</taxon>
        <taxon>Cynodonteae</taxon>
        <taxon>Eleusininae</taxon>
        <taxon>Eleusine</taxon>
    </lineage>
</organism>
<accession>A0AAV5CDI6</accession>
<reference evidence="2" key="1">
    <citation type="journal article" date="2018" name="DNA Res.">
        <title>Multiple hybrid de novo genome assembly of finger millet, an orphan allotetraploid crop.</title>
        <authorList>
            <person name="Hatakeyama M."/>
            <person name="Aluri S."/>
            <person name="Balachadran M.T."/>
            <person name="Sivarajan S.R."/>
            <person name="Patrignani A."/>
            <person name="Gruter S."/>
            <person name="Poveda L."/>
            <person name="Shimizu-Inatsugi R."/>
            <person name="Baeten J."/>
            <person name="Francoijs K.J."/>
            <person name="Nataraja K.N."/>
            <person name="Reddy Y.A.N."/>
            <person name="Phadnis S."/>
            <person name="Ravikumar R.L."/>
            <person name="Schlapbach R."/>
            <person name="Sreeman S.M."/>
            <person name="Shimizu K.K."/>
        </authorList>
    </citation>
    <scope>NUCLEOTIDE SEQUENCE</scope>
</reference>